<feature type="transmembrane region" description="Helical" evidence="1">
    <location>
        <begin position="54"/>
        <end position="73"/>
    </location>
</feature>
<evidence type="ECO:0008006" key="4">
    <source>
        <dbReference type="Google" id="ProtNLM"/>
    </source>
</evidence>
<sequence length="87" mass="9238">MANKSLSGDLAQLALAELHSRKNKLKGAIIGLGIVMVVALVMVLYAAINSKKYALLATLPAMFLSLLPSVIVLSKINKEIAARPPIQ</sequence>
<keyword evidence="3" id="KW-1185">Reference proteome</keyword>
<evidence type="ECO:0000313" key="2">
    <source>
        <dbReference type="EMBL" id="WBO84929.1"/>
    </source>
</evidence>
<evidence type="ECO:0000313" key="3">
    <source>
        <dbReference type="Proteomes" id="UP001211872"/>
    </source>
</evidence>
<dbReference type="Proteomes" id="UP001211872">
    <property type="component" value="Chromosome"/>
</dbReference>
<feature type="transmembrane region" description="Helical" evidence="1">
    <location>
        <begin position="28"/>
        <end position="48"/>
    </location>
</feature>
<organism evidence="2 3">
    <name type="scientific">Hymenobacter yonginensis</name>
    <dbReference type="NCBI Taxonomy" id="748197"/>
    <lineage>
        <taxon>Bacteria</taxon>
        <taxon>Pseudomonadati</taxon>
        <taxon>Bacteroidota</taxon>
        <taxon>Cytophagia</taxon>
        <taxon>Cytophagales</taxon>
        <taxon>Hymenobacteraceae</taxon>
        <taxon>Hymenobacter</taxon>
    </lineage>
</organism>
<gene>
    <name evidence="2" type="ORF">O9Z63_01490</name>
</gene>
<keyword evidence="1" id="KW-1133">Transmembrane helix</keyword>
<proteinExistence type="predicted"/>
<dbReference type="EMBL" id="CP115396">
    <property type="protein sequence ID" value="WBO84929.1"/>
    <property type="molecule type" value="Genomic_DNA"/>
</dbReference>
<dbReference type="RefSeq" id="WP_270127496.1">
    <property type="nucleotide sequence ID" value="NZ_CP115396.1"/>
</dbReference>
<accession>A0ABY7PQ50</accession>
<protein>
    <recommendedName>
        <fullName evidence="4">Redox-active disulfide protein 2</fullName>
    </recommendedName>
</protein>
<reference evidence="2 3" key="1">
    <citation type="journal article" date="2011" name="Int. J. Syst. Evol. Microbiol.">
        <title>Hymenobacter yonginensis sp. nov., isolated from a mesotrophic artificial lake.</title>
        <authorList>
            <person name="Joung Y."/>
            <person name="Cho S.H."/>
            <person name="Kim H."/>
            <person name="Kim S.B."/>
            <person name="Joh K."/>
        </authorList>
    </citation>
    <scope>NUCLEOTIDE SEQUENCE [LARGE SCALE GENOMIC DNA]</scope>
    <source>
        <strain evidence="2 3">KCTC 22745</strain>
    </source>
</reference>
<evidence type="ECO:0000256" key="1">
    <source>
        <dbReference type="SAM" id="Phobius"/>
    </source>
</evidence>
<keyword evidence="1" id="KW-0812">Transmembrane</keyword>
<keyword evidence="1" id="KW-0472">Membrane</keyword>
<name>A0ABY7PQ50_9BACT</name>